<dbReference type="PANTHER" id="PTHR31605:SF0">
    <property type="entry name" value="GLYCEROL-3-PHOSPHATE O-ACYLTRANSFERASE 1"/>
    <property type="match status" value="1"/>
</dbReference>
<evidence type="ECO:0000259" key="3">
    <source>
        <dbReference type="SMART" id="SM00563"/>
    </source>
</evidence>
<keyword evidence="2" id="KW-1133">Transmembrane helix</keyword>
<dbReference type="OrthoDB" id="2427554at2759"/>
<dbReference type="InterPro" id="IPR052744">
    <property type="entry name" value="GPAT/DAPAT"/>
</dbReference>
<reference evidence="4 5" key="1">
    <citation type="journal article" date="2011" name="Proc. Natl. Acad. Sci. U.S.A.">
        <title>Evolutionary erosion of yeast sex chromosomes by mating-type switching accidents.</title>
        <authorList>
            <person name="Gordon J.L."/>
            <person name="Armisen D."/>
            <person name="Proux-Wera E."/>
            <person name="Oheigeartaigh S.S."/>
            <person name="Byrne K.P."/>
            <person name="Wolfe K.H."/>
        </authorList>
    </citation>
    <scope>NUCLEOTIDE SEQUENCE [LARGE SCALE GENOMIC DNA]</scope>
    <source>
        <strain evidence="5">ATCC 24235 / CBS 4417 / NBRC 1672 / NRRL Y-8282 / UCD 70-5</strain>
    </source>
</reference>
<dbReference type="PANTHER" id="PTHR31605">
    <property type="entry name" value="GLYCEROL-3-PHOSPHATE O-ACYLTRANSFERASE 1"/>
    <property type="match status" value="1"/>
</dbReference>
<dbReference type="EMBL" id="HE612866">
    <property type="protein sequence ID" value="CCE65301.1"/>
    <property type="molecule type" value="Genomic_DNA"/>
</dbReference>
<feature type="transmembrane region" description="Helical" evidence="2">
    <location>
        <begin position="480"/>
        <end position="502"/>
    </location>
</feature>
<name>G8BZH3_TETPH</name>
<dbReference type="GeneID" id="11531582"/>
<dbReference type="SUPFAM" id="SSF69593">
    <property type="entry name" value="Glycerol-3-phosphate (1)-acyltransferase"/>
    <property type="match status" value="1"/>
</dbReference>
<accession>G8BZH3</accession>
<dbReference type="InterPro" id="IPR002123">
    <property type="entry name" value="Plipid/glycerol_acylTrfase"/>
</dbReference>
<dbReference type="GO" id="GO:0005783">
    <property type="term" value="C:endoplasmic reticulum"/>
    <property type="evidence" value="ECO:0007669"/>
    <property type="project" value="EnsemblFungi"/>
</dbReference>
<dbReference type="STRING" id="1071381.G8BZH3"/>
<keyword evidence="2" id="KW-0812">Transmembrane</keyword>
<dbReference type="AlphaFoldDB" id="G8BZH3"/>
<feature type="region of interest" description="Disordered" evidence="1">
    <location>
        <begin position="614"/>
        <end position="635"/>
    </location>
</feature>
<dbReference type="SMART" id="SM00563">
    <property type="entry name" value="PlsC"/>
    <property type="match status" value="1"/>
</dbReference>
<dbReference type="KEGG" id="tpf:TPHA_0K01680"/>
<feature type="compositionally biased region" description="Polar residues" evidence="1">
    <location>
        <begin position="622"/>
        <end position="634"/>
    </location>
</feature>
<dbReference type="CDD" id="cd07992">
    <property type="entry name" value="LPLAT_AAK14816-like"/>
    <property type="match status" value="1"/>
</dbReference>
<gene>
    <name evidence="4" type="primary">TPHA0K01680</name>
    <name evidence="4" type="ordered locus">TPHA_0K01680</name>
</gene>
<dbReference type="GO" id="GO:0008654">
    <property type="term" value="P:phospholipid biosynthetic process"/>
    <property type="evidence" value="ECO:0007669"/>
    <property type="project" value="EnsemblFungi"/>
</dbReference>
<feature type="compositionally biased region" description="Low complexity" evidence="1">
    <location>
        <begin position="669"/>
        <end position="687"/>
    </location>
</feature>
<dbReference type="RefSeq" id="XP_003687735.1">
    <property type="nucleotide sequence ID" value="XM_003687687.1"/>
</dbReference>
<protein>
    <recommendedName>
        <fullName evidence="3">Phospholipid/glycerol acyltransferase domain-containing protein</fullName>
    </recommendedName>
</protein>
<keyword evidence="5" id="KW-1185">Reference proteome</keyword>
<dbReference type="GO" id="GO:0004366">
    <property type="term" value="F:glycerol-3-phosphate O-acyltransferase activity"/>
    <property type="evidence" value="ECO:0007669"/>
    <property type="project" value="EnsemblFungi"/>
</dbReference>
<dbReference type="GO" id="GO:0016287">
    <property type="term" value="F:glycerone-phosphate O-acyltransferase activity"/>
    <property type="evidence" value="ECO:0007669"/>
    <property type="project" value="EnsemblFungi"/>
</dbReference>
<feature type="transmembrane region" description="Helical" evidence="2">
    <location>
        <begin position="426"/>
        <end position="450"/>
    </location>
</feature>
<feature type="region of interest" description="Disordered" evidence="1">
    <location>
        <begin position="666"/>
        <end position="687"/>
    </location>
</feature>
<evidence type="ECO:0000256" key="1">
    <source>
        <dbReference type="SAM" id="MobiDB-lite"/>
    </source>
</evidence>
<dbReference type="Proteomes" id="UP000005666">
    <property type="component" value="Chromosome 11"/>
</dbReference>
<feature type="domain" description="Phospholipid/glycerol acyltransferase" evidence="3">
    <location>
        <begin position="70"/>
        <end position="280"/>
    </location>
</feature>
<dbReference type="OMA" id="IMALGCM"/>
<evidence type="ECO:0000313" key="4">
    <source>
        <dbReference type="EMBL" id="CCE65301.1"/>
    </source>
</evidence>
<evidence type="ECO:0000313" key="5">
    <source>
        <dbReference type="Proteomes" id="UP000005666"/>
    </source>
</evidence>
<proteinExistence type="predicted"/>
<feature type="region of interest" description="Disordered" evidence="1">
    <location>
        <begin position="1"/>
        <end position="21"/>
    </location>
</feature>
<keyword evidence="2" id="KW-0472">Membrane</keyword>
<dbReference type="HOGENOM" id="CLU_007860_1_0_1"/>
<feature type="compositionally biased region" description="Polar residues" evidence="1">
    <location>
        <begin position="1"/>
        <end position="11"/>
    </location>
</feature>
<feature type="transmembrane region" description="Helical" evidence="2">
    <location>
        <begin position="509"/>
        <end position="528"/>
    </location>
</feature>
<sequence>MGTEGNSNLKASTDVADGKKDDQDIYKDPPIYRFWMYDFMLWLLSRIFDCFFREIRSRGAYKVPKKGPVIFVAAPHANQFVDPIILAGQVNKAVNKRVSFLIAAKSLKRVIVGFMARCVMSIGVERAQDNLKLAKGKITVDPENSLKIIGHGTSFLKDMKARGLIGLPKSLGNTDILSIESDTVLYVRKEFKMNKPEIKQILTKGTSFKYAAKVDQSRIYQHVFEHLYRNGCIGIFPEGGSHDRTDLLPLKAGVALMALGCIEKHPDCNVKIVPCGMNYFSPHRFRSRAVVEFGDPIEIPKSLVEKYHNPETNREAVRDLLDTITEGLKAVTVTCPDFETLMVVQAMRRLYTAQLSTKLSLPMIIDMNRKIVKYYQTYKDDPEFMKLRSDIKLYNAHLSHFNLPDHLVEDAKFDLMRNIFLFITKLSSVVVTFLLALPGIIMFSPVFYLAKRISEKKAKEALANSTVKVQAKDVVATWKILIGMGITPLLYIFWSFLMTYYLKGKLFDRFITFGISYIICATITYSALIVGDYGMDTFKSLMPLYYSVITPTSFRLLQNERLKLSERITEIMNTLGAELFMKLDDEENGKAHKSDVDEEVEDMKTSELKRRRLLRKKKSKQNKSQEVESTSVGSTDIEFQHESDAISLINSDNSLSNIPLFSTDHRQRSSSTISSFPSPLYSSSVPSEVEMEELDLKDGGISSKIAKAVWDKRHDKDE</sequence>
<evidence type="ECO:0000256" key="2">
    <source>
        <dbReference type="SAM" id="Phobius"/>
    </source>
</evidence>
<dbReference type="eggNOG" id="ENOG502QQ2N">
    <property type="taxonomic scope" value="Eukaryota"/>
</dbReference>
<organism evidence="4 5">
    <name type="scientific">Tetrapisispora phaffii (strain ATCC 24235 / CBS 4417 / NBRC 1672 / NRRL Y-8282 / UCD 70-5)</name>
    <name type="common">Yeast</name>
    <name type="synonym">Fabospora phaffii</name>
    <dbReference type="NCBI Taxonomy" id="1071381"/>
    <lineage>
        <taxon>Eukaryota</taxon>
        <taxon>Fungi</taxon>
        <taxon>Dikarya</taxon>
        <taxon>Ascomycota</taxon>
        <taxon>Saccharomycotina</taxon>
        <taxon>Saccharomycetes</taxon>
        <taxon>Saccharomycetales</taxon>
        <taxon>Saccharomycetaceae</taxon>
        <taxon>Tetrapisispora</taxon>
    </lineage>
</organism>